<sequence>MTFKLVDQGLKHVFRNKKYVLLSLGIAILFYVITNWLHNSALIGQIFTLPLLTTVVKFKLIISLLFATMSNFLNWWTFVLMLFVALFFGLNTSLLVYHYRQRWSITKQTGTSLISMVISFFGVGCAACGSVLLSTLFGYSFTAVLITFLPAHGVEFIILALILLLYSTYSLSRKVVGQTNCSV</sequence>
<dbReference type="AlphaFoldDB" id="A0A2M7RAK6"/>
<evidence type="ECO:0000313" key="3">
    <source>
        <dbReference type="Proteomes" id="UP000228689"/>
    </source>
</evidence>
<evidence type="ECO:0000313" key="2">
    <source>
        <dbReference type="EMBL" id="PIY93795.1"/>
    </source>
</evidence>
<feature type="transmembrane region" description="Helical" evidence="1">
    <location>
        <begin position="20"/>
        <end position="37"/>
    </location>
</feature>
<reference evidence="3" key="1">
    <citation type="submission" date="2017-09" db="EMBL/GenBank/DDBJ databases">
        <title>Depth-based differentiation of microbial function through sediment-hosted aquifers and enrichment of novel symbionts in the deep terrestrial subsurface.</title>
        <authorList>
            <person name="Probst A.J."/>
            <person name="Ladd B."/>
            <person name="Jarett J.K."/>
            <person name="Geller-Mcgrath D.E."/>
            <person name="Sieber C.M.K."/>
            <person name="Emerson J.B."/>
            <person name="Anantharaman K."/>
            <person name="Thomas B.C."/>
            <person name="Malmstrom R."/>
            <person name="Stieglmeier M."/>
            <person name="Klingl A."/>
            <person name="Woyke T."/>
            <person name="Ryan C.M."/>
            <person name="Banfield J.F."/>
        </authorList>
    </citation>
    <scope>NUCLEOTIDE SEQUENCE [LARGE SCALE GENOMIC DNA]</scope>
</reference>
<organism evidence="2 3">
    <name type="scientific">Candidatus Komeilibacteria bacterium CG_4_10_14_0_8_um_filter_37_78</name>
    <dbReference type="NCBI Taxonomy" id="1974471"/>
    <lineage>
        <taxon>Bacteria</taxon>
        <taxon>Candidatus Komeiliibacteriota</taxon>
    </lineage>
</organism>
<accession>A0A2M7RAK6</accession>
<name>A0A2M7RAK6_9BACT</name>
<feature type="transmembrane region" description="Helical" evidence="1">
    <location>
        <begin position="139"/>
        <end position="166"/>
    </location>
</feature>
<gene>
    <name evidence="2" type="ORF">COY67_03515</name>
</gene>
<protein>
    <submittedName>
        <fullName evidence="2">Uncharacterized protein</fullName>
    </submittedName>
</protein>
<keyword evidence="1" id="KW-0812">Transmembrane</keyword>
<proteinExistence type="predicted"/>
<evidence type="ECO:0000256" key="1">
    <source>
        <dbReference type="SAM" id="Phobius"/>
    </source>
</evidence>
<comment type="caution">
    <text evidence="2">The sequence shown here is derived from an EMBL/GenBank/DDBJ whole genome shotgun (WGS) entry which is preliminary data.</text>
</comment>
<dbReference type="EMBL" id="PFMC01000082">
    <property type="protein sequence ID" value="PIY93795.1"/>
    <property type="molecule type" value="Genomic_DNA"/>
</dbReference>
<feature type="transmembrane region" description="Helical" evidence="1">
    <location>
        <begin position="75"/>
        <end position="99"/>
    </location>
</feature>
<keyword evidence="1" id="KW-1133">Transmembrane helix</keyword>
<keyword evidence="1" id="KW-0472">Membrane</keyword>
<dbReference type="Proteomes" id="UP000228689">
    <property type="component" value="Unassembled WGS sequence"/>
</dbReference>
<feature type="transmembrane region" description="Helical" evidence="1">
    <location>
        <begin position="111"/>
        <end position="133"/>
    </location>
</feature>